<dbReference type="CDD" id="cd21089">
    <property type="entry name" value="Trm112-like"/>
    <property type="match status" value="1"/>
</dbReference>
<comment type="caution">
    <text evidence="3">The sequence shown here is derived from an EMBL/GenBank/DDBJ whole genome shotgun (WGS) entry which is preliminary data.</text>
</comment>
<dbReference type="FunFam" id="2.20.25.10:FF:000018">
    <property type="entry name" value="Multifunctional methyltransferase subunit TRM112-like B"/>
    <property type="match status" value="1"/>
</dbReference>
<evidence type="ECO:0000256" key="1">
    <source>
        <dbReference type="ARBA" id="ARBA00007980"/>
    </source>
</evidence>
<evidence type="ECO:0008006" key="5">
    <source>
        <dbReference type="Google" id="ProtNLM"/>
    </source>
</evidence>
<dbReference type="PANTHER" id="PTHR12773">
    <property type="entry name" value="UPF0315 PROTEIN-RELATED"/>
    <property type="match status" value="1"/>
</dbReference>
<evidence type="ECO:0000313" key="3">
    <source>
        <dbReference type="EMBL" id="KAJ8474138.1"/>
    </source>
</evidence>
<evidence type="ECO:0000313" key="4">
    <source>
        <dbReference type="Proteomes" id="UP001215151"/>
    </source>
</evidence>
<name>A0AAD7TSQ1_9APHY</name>
<dbReference type="Pfam" id="PF03966">
    <property type="entry name" value="Trm112p"/>
    <property type="match status" value="1"/>
</dbReference>
<reference evidence="3" key="1">
    <citation type="submission" date="2022-11" db="EMBL/GenBank/DDBJ databases">
        <title>Genome Sequence of Cubamyces cubensis.</title>
        <authorList>
            <person name="Buettner E."/>
        </authorList>
    </citation>
    <scope>NUCLEOTIDE SEQUENCE</scope>
    <source>
        <strain evidence="3">MPL-01</strain>
    </source>
</reference>
<dbReference type="GO" id="GO:0046982">
    <property type="term" value="F:protein heterodimerization activity"/>
    <property type="evidence" value="ECO:0007669"/>
    <property type="project" value="InterPro"/>
</dbReference>
<sequence length="175" mass="19706">MLQLTISHLTEILPIVKNSFFRVLQACSHNLCLLLFPQLNTPPLRHGRIPPAMVRLITHNLLACHAKGCTTNNFPLQFQDVSIELRETEFNADFIRGFLPRIEYAALVSAARQLGDTSLPAEQPEMVDDEFLQKLHHVLLEIHVEEGAMVCPNCKHVFPISNGIPNMLLAEHEIG</sequence>
<dbReference type="AlphaFoldDB" id="A0AAD7TSQ1"/>
<proteinExistence type="inferred from homology"/>
<keyword evidence="4" id="KW-1185">Reference proteome</keyword>
<comment type="similarity">
    <text evidence="1">Belongs to the TRM112 family.</text>
</comment>
<gene>
    <name evidence="3" type="ORF">ONZ51_g7406</name>
</gene>
<dbReference type="InterPro" id="IPR039127">
    <property type="entry name" value="Trm112"/>
</dbReference>
<evidence type="ECO:0000256" key="2">
    <source>
        <dbReference type="ARBA" id="ARBA00065633"/>
    </source>
</evidence>
<dbReference type="EMBL" id="JAPEVG010000197">
    <property type="protein sequence ID" value="KAJ8474138.1"/>
    <property type="molecule type" value="Genomic_DNA"/>
</dbReference>
<dbReference type="InterPro" id="IPR005651">
    <property type="entry name" value="Trm112-like"/>
</dbReference>
<dbReference type="GO" id="GO:0030488">
    <property type="term" value="P:tRNA methylation"/>
    <property type="evidence" value="ECO:0007669"/>
    <property type="project" value="TreeGrafter"/>
</dbReference>
<dbReference type="Proteomes" id="UP001215151">
    <property type="component" value="Unassembled WGS sequence"/>
</dbReference>
<dbReference type="PANTHER" id="PTHR12773:SF0">
    <property type="entry name" value="MULTIFUNCTIONAL METHYLTRANSFERASE SUBUNIT TRM112-LIKE PROTEIN"/>
    <property type="match status" value="1"/>
</dbReference>
<dbReference type="SUPFAM" id="SSF158997">
    <property type="entry name" value="Trm112p-like"/>
    <property type="match status" value="1"/>
</dbReference>
<comment type="subunit">
    <text evidence="2">Interacts with TRM9.</text>
</comment>
<dbReference type="GO" id="GO:0070476">
    <property type="term" value="P:rRNA (guanine-N7)-methylation"/>
    <property type="evidence" value="ECO:0007669"/>
    <property type="project" value="TreeGrafter"/>
</dbReference>
<organism evidence="3 4">
    <name type="scientific">Trametes cubensis</name>
    <dbReference type="NCBI Taxonomy" id="1111947"/>
    <lineage>
        <taxon>Eukaryota</taxon>
        <taxon>Fungi</taxon>
        <taxon>Dikarya</taxon>
        <taxon>Basidiomycota</taxon>
        <taxon>Agaricomycotina</taxon>
        <taxon>Agaricomycetes</taxon>
        <taxon>Polyporales</taxon>
        <taxon>Polyporaceae</taxon>
        <taxon>Trametes</taxon>
    </lineage>
</organism>
<accession>A0AAD7TSQ1</accession>
<dbReference type="Gene3D" id="2.20.25.10">
    <property type="match status" value="1"/>
</dbReference>
<protein>
    <recommendedName>
        <fullName evidence="5">Trm112p-domain-containing protein</fullName>
    </recommendedName>
</protein>